<dbReference type="Proteomes" id="UP000192366">
    <property type="component" value="Unassembled WGS sequence"/>
</dbReference>
<dbReference type="EMBL" id="MVHJ01000005">
    <property type="protein sequence ID" value="ORA05851.1"/>
    <property type="molecule type" value="Genomic_DNA"/>
</dbReference>
<evidence type="ECO:0000313" key="2">
    <source>
        <dbReference type="EMBL" id="ORA05851.1"/>
    </source>
</evidence>
<reference evidence="2 3" key="1">
    <citation type="submission" date="2017-02" db="EMBL/GenBank/DDBJ databases">
        <title>The new phylogeny of genus Mycobacterium.</title>
        <authorList>
            <person name="Tortoli E."/>
            <person name="Trovato A."/>
            <person name="Cirillo D.M."/>
        </authorList>
    </citation>
    <scope>NUCLEOTIDE SEQUENCE [LARGE SCALE GENOMIC DNA]</scope>
    <source>
        <strain evidence="2 3">DSM 45578</strain>
    </source>
</reference>
<protein>
    <recommendedName>
        <fullName evidence="1">DUF7257 domain-containing protein</fullName>
    </recommendedName>
</protein>
<comment type="caution">
    <text evidence="2">The sequence shown here is derived from an EMBL/GenBank/DDBJ whole genome shotgun (WGS) entry which is preliminary data.</text>
</comment>
<dbReference type="Pfam" id="PF23918">
    <property type="entry name" value="DUF7257"/>
    <property type="match status" value="1"/>
</dbReference>
<dbReference type="InterPro" id="IPR055681">
    <property type="entry name" value="DUF7257"/>
</dbReference>
<proteinExistence type="predicted"/>
<dbReference type="STRING" id="564198.BST17_08570"/>
<organism evidence="2 3">
    <name type="scientific">Mycolicibacterium bacteremicum</name>
    <name type="common">Mycobacterium bacteremicum</name>
    <dbReference type="NCBI Taxonomy" id="564198"/>
    <lineage>
        <taxon>Bacteria</taxon>
        <taxon>Bacillati</taxon>
        <taxon>Actinomycetota</taxon>
        <taxon>Actinomycetes</taxon>
        <taxon>Mycobacteriales</taxon>
        <taxon>Mycobacteriaceae</taxon>
        <taxon>Mycolicibacterium</taxon>
    </lineage>
</organism>
<feature type="domain" description="DUF7257" evidence="1">
    <location>
        <begin position="164"/>
        <end position="404"/>
    </location>
</feature>
<gene>
    <name evidence="2" type="ORF">BST17_08570</name>
</gene>
<keyword evidence="3" id="KW-1185">Reference proteome</keyword>
<evidence type="ECO:0000313" key="3">
    <source>
        <dbReference type="Proteomes" id="UP000192366"/>
    </source>
</evidence>
<sequence>MVRYPRNSVTPQGAYYFIKGIHPRVRLKSPDGSVVFEILGGGAIADRHSAPECVVLNAPPKGLIATWKFIDQQGANEDGVTNLDAVNDAMEITLPVRLFARDGAHLRELTRALLGSLDKKKTSELSWFTQELGCWWGDVRHLRPPAAGYDVGGQKHSTSFDLHLRVDGGFWRTFDHIDEFRLPFDSMKDTFAVDTVEDKNLGQLWPLYFTGPGGGFPYASRGAMRWRDDPTRTFFTEPRQFVAGPYRDFQTATDNQVISIVFDSWQEWGASNDIWGRQGRTASGEWNGTGVRARITGPWIEVAAFNNFKKTTIAQGYATNLAPALPGERYRLECGGLDKDGNFNPRIFRVRKGGGTIFTAKDTAGVSAIGAGFRGVGTGGQAAGAFITQGTPAAIREVSAGDLTNAAPVGKLVRVNVGDQDMWDRYTITGPGTFEIGAGPGSSQTVKIGPLLPNQKVQLRSDGQKRRIVDLTKVPPTANELLEYRKVLAELESYAPIKNIGPTLAANASEFGVTPPQGNMHRLIDGWFTHPVPPKSPGRRAEQHFVSVKITGGNADSRVIVAGTPRRRYPQ</sequence>
<name>A0A1W9Z0J9_MYCBA</name>
<evidence type="ECO:0000259" key="1">
    <source>
        <dbReference type="Pfam" id="PF23918"/>
    </source>
</evidence>
<accession>A0A1W9Z0J9</accession>
<dbReference type="AlphaFoldDB" id="A0A1W9Z0J9"/>